<evidence type="ECO:0000259" key="14">
    <source>
        <dbReference type="Pfam" id="PF12780"/>
    </source>
</evidence>
<name>A0A2P4Y473_9STRA</name>
<dbReference type="GO" id="GO:0051959">
    <property type="term" value="F:dynein light intermediate chain binding"/>
    <property type="evidence" value="ECO:0007669"/>
    <property type="project" value="InterPro"/>
</dbReference>
<dbReference type="GO" id="GO:0007018">
    <property type="term" value="P:microtubule-based movement"/>
    <property type="evidence" value="ECO:0007669"/>
    <property type="project" value="InterPro"/>
</dbReference>
<reference evidence="16 17" key="1">
    <citation type="journal article" date="2017" name="Genome Biol. Evol.">
        <title>Phytophthora megakarya and P. palmivora, closely related causal agents of cacao black pod rot, underwent increases in genome sizes and gene numbers by different mechanisms.</title>
        <authorList>
            <person name="Ali S.S."/>
            <person name="Shao J."/>
            <person name="Lary D.J."/>
            <person name="Kronmiller B."/>
            <person name="Shen D."/>
            <person name="Strem M.D."/>
            <person name="Amoako-Attah I."/>
            <person name="Akrofi A.Y."/>
            <person name="Begoude B.A."/>
            <person name="Ten Hoopen G.M."/>
            <person name="Coulibaly K."/>
            <person name="Kebe B.I."/>
            <person name="Melnick R.L."/>
            <person name="Guiltinan M.J."/>
            <person name="Tyler B.M."/>
            <person name="Meinhardt L.W."/>
            <person name="Bailey B.A."/>
        </authorList>
    </citation>
    <scope>NUCLEOTIDE SEQUENCE [LARGE SCALE GENOMIC DNA]</scope>
    <source>
        <strain evidence="17">sbr112.9</strain>
    </source>
</reference>
<evidence type="ECO:0000256" key="11">
    <source>
        <dbReference type="ARBA" id="ARBA00023273"/>
    </source>
</evidence>
<dbReference type="OrthoDB" id="5593012at2759"/>
<dbReference type="GO" id="GO:0030286">
    <property type="term" value="C:dynein complex"/>
    <property type="evidence" value="ECO:0007669"/>
    <property type="project" value="UniProtKB-KW"/>
</dbReference>
<dbReference type="GO" id="GO:0005930">
    <property type="term" value="C:axoneme"/>
    <property type="evidence" value="ECO:0007669"/>
    <property type="project" value="UniProtKB-SubCell"/>
</dbReference>
<keyword evidence="8" id="KW-0969">Cilium</keyword>
<evidence type="ECO:0000313" key="16">
    <source>
        <dbReference type="EMBL" id="POM72610.1"/>
    </source>
</evidence>
<dbReference type="Pfam" id="PF12777">
    <property type="entry name" value="MT"/>
    <property type="match status" value="1"/>
</dbReference>
<keyword evidence="7 12" id="KW-0175">Coiled coil</keyword>
<dbReference type="PANTHER" id="PTHR22878:SF68">
    <property type="entry name" value="DYNEIN HEAVY CHAIN 6, AXONEMAL-LIKE"/>
    <property type="match status" value="1"/>
</dbReference>
<dbReference type="Pfam" id="PF12780">
    <property type="entry name" value="AAA_8"/>
    <property type="match status" value="2"/>
</dbReference>
<evidence type="ECO:0000256" key="8">
    <source>
        <dbReference type="ARBA" id="ARBA00023069"/>
    </source>
</evidence>
<evidence type="ECO:0000256" key="9">
    <source>
        <dbReference type="ARBA" id="ARBA00023175"/>
    </source>
</evidence>
<keyword evidence="6" id="KW-0243">Dynein</keyword>
<keyword evidence="5" id="KW-0067">ATP-binding</keyword>
<evidence type="ECO:0000259" key="15">
    <source>
        <dbReference type="Pfam" id="PF17857"/>
    </source>
</evidence>
<keyword evidence="17" id="KW-1185">Reference proteome</keyword>
<feature type="coiled-coil region" evidence="12">
    <location>
        <begin position="742"/>
        <end position="807"/>
    </location>
</feature>
<evidence type="ECO:0000256" key="6">
    <source>
        <dbReference type="ARBA" id="ARBA00023017"/>
    </source>
</evidence>
<dbReference type="AlphaFoldDB" id="A0A2P4Y473"/>
<gene>
    <name evidence="16" type="ORF">PHPALM_10643</name>
</gene>
<keyword evidence="10" id="KW-0206">Cytoskeleton</keyword>
<keyword evidence="11" id="KW-0966">Cell projection</keyword>
<sequence length="881" mass="98601">MYPAGETSLKLIFASILGGFLEKFAPSVKAMKDGIISSVIEIYNRVTLELLPTPNKFHYTFNLRDVSKVFQGILMITPAKCPDADSMNRLWVHEASRVFQDRLINVSDQTWFEELVCSLLQRFFNCNWARETLFHSPCPLTFGDFFKPGVPTPLYEYCNDVSKVTKIMDDFLENYNVTFANKMNLVFFRDAIAHLSRLVRILRQPRGNAMLIGVGGSGKQSLARLGAFMVEAKCIQIEITKIMDDFLENYNVTFANKMNLVFFRDAIAHLSRLVRILRQPRGNAMLIGVGGSGKQSLARLGAFMVEAKCIQIEITRGYGTNEFHEDLKKLMISAGVGGQSTVFLFTDSQIVEESFLEDINNVLNSGEVPNLFPQDEMDRIIADMRPIVKAMEIPETRDNCVSTFIERVRNYLHIVLAMSPVGSALRVRCRAFPSLINCCTIDWYMNWPREALQSVADRLLASVSLPSEDVRTALVDMCSIVHTTSNDFGDEFLSQLQRYVYTTPKSYLDLIGLYLKMLQEKRAVLQTIKNRMEVGVKKLEETNSIVDSLKSELIELQPILAKKAIEAEELLKRVSVDQKAAAVVRERVSQDEATVTKQADEVALVQADAQKDLDVAMPALNNAIKALDSLSKNDITEVKSFAKPPEAVETVMNAVCLLFNEKQSWDGAKKILGDVAFLDKLKNFDKDNIPAATLKKLSKAVAEPGMAVEVVSKVSKAATSLCMWVHAMDVYSKVAKEVGPKKENLERMNQKLAEANAILSQKQEELRVVNENVAMLEKQCKDTLDEKDKLANDAAVTEKRLVRAEKLISGLSVEGARWKESVASLAESILALIGDTFLAAACISYYGPFTGGFRQRIVDQWSSGNPRVAIKRPPYRFNVDG</sequence>
<dbReference type="Pfam" id="PF17857">
    <property type="entry name" value="AAA_lid_1"/>
    <property type="match status" value="1"/>
</dbReference>
<feature type="domain" description="Dynein heavy chain 3 AAA+ lid" evidence="15">
    <location>
        <begin position="37"/>
        <end position="125"/>
    </location>
</feature>
<evidence type="ECO:0000256" key="3">
    <source>
        <dbReference type="ARBA" id="ARBA00022701"/>
    </source>
</evidence>
<dbReference type="EMBL" id="NCKW01005616">
    <property type="protein sequence ID" value="POM72610.1"/>
    <property type="molecule type" value="Genomic_DNA"/>
</dbReference>
<evidence type="ECO:0000256" key="7">
    <source>
        <dbReference type="ARBA" id="ARBA00023054"/>
    </source>
</evidence>
<feature type="domain" description="Dynein heavy chain coiled coil stalk" evidence="13">
    <location>
        <begin position="531"/>
        <end position="860"/>
    </location>
</feature>
<keyword evidence="9" id="KW-0505">Motor protein</keyword>
<feature type="domain" description="Dynein heavy chain AAA module D4" evidence="14">
    <location>
        <begin position="183"/>
        <end position="242"/>
    </location>
</feature>
<dbReference type="Gene3D" id="3.40.50.300">
    <property type="entry name" value="P-loop containing nucleotide triphosphate hydrolases"/>
    <property type="match status" value="2"/>
</dbReference>
<comment type="subcellular location">
    <subcellularLocation>
        <location evidence="1">Cytoplasm</location>
        <location evidence="1">Cytoskeleton</location>
        <location evidence="1">Cilium axoneme</location>
    </subcellularLocation>
</comment>
<organism evidence="16 17">
    <name type="scientific">Phytophthora palmivora</name>
    <dbReference type="NCBI Taxonomy" id="4796"/>
    <lineage>
        <taxon>Eukaryota</taxon>
        <taxon>Sar</taxon>
        <taxon>Stramenopiles</taxon>
        <taxon>Oomycota</taxon>
        <taxon>Peronosporomycetes</taxon>
        <taxon>Peronosporales</taxon>
        <taxon>Peronosporaceae</taxon>
        <taxon>Phytophthora</taxon>
    </lineage>
</organism>
<dbReference type="GO" id="GO:0005524">
    <property type="term" value="F:ATP binding"/>
    <property type="evidence" value="ECO:0007669"/>
    <property type="project" value="UniProtKB-KW"/>
</dbReference>
<dbReference type="InterPro" id="IPR041589">
    <property type="entry name" value="DNAH3_AAA_lid_1"/>
</dbReference>
<proteinExistence type="predicted"/>
<dbReference type="InterPro" id="IPR026983">
    <property type="entry name" value="DHC"/>
</dbReference>
<keyword evidence="4" id="KW-0547">Nucleotide-binding</keyword>
<dbReference type="FunFam" id="1.20.920.20:FF:000001">
    <property type="entry name" value="dynein heavy chain 2, axonemal"/>
    <property type="match status" value="1"/>
</dbReference>
<evidence type="ECO:0000256" key="1">
    <source>
        <dbReference type="ARBA" id="ARBA00004430"/>
    </source>
</evidence>
<evidence type="ECO:0000259" key="13">
    <source>
        <dbReference type="Pfam" id="PF12777"/>
    </source>
</evidence>
<keyword evidence="2" id="KW-0963">Cytoplasm</keyword>
<dbReference type="Proteomes" id="UP000237271">
    <property type="component" value="Unassembled WGS sequence"/>
</dbReference>
<dbReference type="Gene3D" id="1.20.920.20">
    <property type="match status" value="1"/>
</dbReference>
<feature type="domain" description="Dynein heavy chain AAA module D4" evidence="14">
    <location>
        <begin position="258"/>
        <end position="516"/>
    </location>
</feature>
<comment type="caution">
    <text evidence="16">The sequence shown here is derived from an EMBL/GenBank/DDBJ whole genome shotgun (WGS) entry which is preliminary data.</text>
</comment>
<dbReference type="PANTHER" id="PTHR22878">
    <property type="entry name" value="DYNEIN HEAVY CHAIN 6, AXONEMAL-LIKE-RELATED"/>
    <property type="match status" value="1"/>
</dbReference>
<keyword evidence="3" id="KW-0493">Microtubule</keyword>
<dbReference type="InterPro" id="IPR024743">
    <property type="entry name" value="Dynein_HC_stalk"/>
</dbReference>
<accession>A0A2P4Y473</accession>
<evidence type="ECO:0000256" key="12">
    <source>
        <dbReference type="SAM" id="Coils"/>
    </source>
</evidence>
<protein>
    <submittedName>
        <fullName evidence="16">Dynein heavy chain</fullName>
    </submittedName>
</protein>
<dbReference type="FunFam" id="1.20.920.30:FF:000005">
    <property type="entry name" value="Dynein, axonemal, heavy chain 2"/>
    <property type="match status" value="1"/>
</dbReference>
<evidence type="ECO:0000256" key="5">
    <source>
        <dbReference type="ARBA" id="ARBA00022840"/>
    </source>
</evidence>
<evidence type="ECO:0000256" key="10">
    <source>
        <dbReference type="ARBA" id="ARBA00023212"/>
    </source>
</evidence>
<dbReference type="InterPro" id="IPR024317">
    <property type="entry name" value="Dynein_heavy_chain_D4_dom"/>
</dbReference>
<dbReference type="SUPFAM" id="SSF52540">
    <property type="entry name" value="P-loop containing nucleoside triphosphate hydrolases"/>
    <property type="match status" value="2"/>
</dbReference>
<dbReference type="InterPro" id="IPR027417">
    <property type="entry name" value="P-loop_NTPase"/>
</dbReference>
<evidence type="ECO:0000256" key="2">
    <source>
        <dbReference type="ARBA" id="ARBA00022490"/>
    </source>
</evidence>
<dbReference type="GO" id="GO:0005874">
    <property type="term" value="C:microtubule"/>
    <property type="evidence" value="ECO:0007669"/>
    <property type="project" value="UniProtKB-KW"/>
</dbReference>
<evidence type="ECO:0000256" key="4">
    <source>
        <dbReference type="ARBA" id="ARBA00022741"/>
    </source>
</evidence>
<dbReference type="GO" id="GO:0045505">
    <property type="term" value="F:dynein intermediate chain binding"/>
    <property type="evidence" value="ECO:0007669"/>
    <property type="project" value="InterPro"/>
</dbReference>
<dbReference type="FunFam" id="3.40.50.300:FF:002141">
    <property type="entry name" value="Dynein heavy chain"/>
    <property type="match status" value="1"/>
</dbReference>
<evidence type="ECO:0000313" key="17">
    <source>
        <dbReference type="Proteomes" id="UP000237271"/>
    </source>
</evidence>
<dbReference type="Gene3D" id="1.20.920.30">
    <property type="match status" value="1"/>
</dbReference>